<dbReference type="PANTHER" id="PTHR43877">
    <property type="entry name" value="AMINOALKYLPHOSPHONATE N-ACETYLTRANSFERASE-RELATED-RELATED"/>
    <property type="match status" value="1"/>
</dbReference>
<evidence type="ECO:0000256" key="1">
    <source>
        <dbReference type="ARBA" id="ARBA00022679"/>
    </source>
</evidence>
<dbReference type="Pfam" id="PF00583">
    <property type="entry name" value="Acetyltransf_1"/>
    <property type="match status" value="1"/>
</dbReference>
<name>A0ABW4X083_9BACT</name>
<protein>
    <submittedName>
        <fullName evidence="4">GNAT family N-acetyltransferase</fullName>
        <ecNumber evidence="4">2.3.1.-</ecNumber>
    </submittedName>
</protein>
<gene>
    <name evidence="4" type="ORF">ACFSKU_13810</name>
</gene>
<dbReference type="PROSITE" id="PS51186">
    <property type="entry name" value="GNAT"/>
    <property type="match status" value="1"/>
</dbReference>
<dbReference type="InterPro" id="IPR016181">
    <property type="entry name" value="Acyl_CoA_acyltransferase"/>
</dbReference>
<keyword evidence="5" id="KW-1185">Reference proteome</keyword>
<proteinExistence type="predicted"/>
<evidence type="ECO:0000313" key="5">
    <source>
        <dbReference type="Proteomes" id="UP001597369"/>
    </source>
</evidence>
<dbReference type="InterPro" id="IPR000182">
    <property type="entry name" value="GNAT_dom"/>
</dbReference>
<keyword evidence="1 4" id="KW-0808">Transferase</keyword>
<dbReference type="Gene3D" id="3.40.630.30">
    <property type="match status" value="1"/>
</dbReference>
<keyword evidence="2 4" id="KW-0012">Acyltransferase</keyword>
<dbReference type="InterPro" id="IPR050832">
    <property type="entry name" value="Bact_Acetyltransf"/>
</dbReference>
<organism evidence="4 5">
    <name type="scientific">Pontibacter silvestris</name>
    <dbReference type="NCBI Taxonomy" id="2305183"/>
    <lineage>
        <taxon>Bacteria</taxon>
        <taxon>Pseudomonadati</taxon>
        <taxon>Bacteroidota</taxon>
        <taxon>Cytophagia</taxon>
        <taxon>Cytophagales</taxon>
        <taxon>Hymenobacteraceae</taxon>
        <taxon>Pontibacter</taxon>
    </lineage>
</organism>
<sequence>MSNINIVPCSPDSLSQLKQISIQAYKDHYLYLWHDEGEWYLNFSFSEQALRKELTDPNAAFFQIYDEGKLVGFLKLNINKALENYSEEECLELERIYLVKHASGRGIGSKLIEFTVSFARERNKKLVWLKAIDRSRSVSFYEQNGFNKCGTYTLEFTQMKEEFRGMYIMKREL</sequence>
<evidence type="ECO:0000259" key="3">
    <source>
        <dbReference type="PROSITE" id="PS51186"/>
    </source>
</evidence>
<dbReference type="GO" id="GO:0016746">
    <property type="term" value="F:acyltransferase activity"/>
    <property type="evidence" value="ECO:0007669"/>
    <property type="project" value="UniProtKB-KW"/>
</dbReference>
<dbReference type="PANTHER" id="PTHR43877:SF2">
    <property type="entry name" value="AMINOALKYLPHOSPHONATE N-ACETYLTRANSFERASE-RELATED"/>
    <property type="match status" value="1"/>
</dbReference>
<reference evidence="5" key="1">
    <citation type="journal article" date="2019" name="Int. J. Syst. Evol. Microbiol.">
        <title>The Global Catalogue of Microorganisms (GCM) 10K type strain sequencing project: providing services to taxonomists for standard genome sequencing and annotation.</title>
        <authorList>
            <consortium name="The Broad Institute Genomics Platform"/>
            <consortium name="The Broad Institute Genome Sequencing Center for Infectious Disease"/>
            <person name="Wu L."/>
            <person name="Ma J."/>
        </authorList>
    </citation>
    <scope>NUCLEOTIDE SEQUENCE [LARGE SCALE GENOMIC DNA]</scope>
    <source>
        <strain evidence="5">JCM 16545</strain>
    </source>
</reference>
<feature type="domain" description="N-acetyltransferase" evidence="3">
    <location>
        <begin position="4"/>
        <end position="173"/>
    </location>
</feature>
<evidence type="ECO:0000256" key="2">
    <source>
        <dbReference type="ARBA" id="ARBA00023315"/>
    </source>
</evidence>
<comment type="caution">
    <text evidence="4">The sequence shown here is derived from an EMBL/GenBank/DDBJ whole genome shotgun (WGS) entry which is preliminary data.</text>
</comment>
<dbReference type="EMBL" id="JBHUHV010000039">
    <property type="protein sequence ID" value="MFD2067966.1"/>
    <property type="molecule type" value="Genomic_DNA"/>
</dbReference>
<dbReference type="RefSeq" id="WP_229958411.1">
    <property type="nucleotide sequence ID" value="NZ_JAJJWI010000003.1"/>
</dbReference>
<evidence type="ECO:0000313" key="4">
    <source>
        <dbReference type="EMBL" id="MFD2067966.1"/>
    </source>
</evidence>
<dbReference type="EC" id="2.3.1.-" evidence="4"/>
<dbReference type="SUPFAM" id="SSF55729">
    <property type="entry name" value="Acyl-CoA N-acyltransferases (Nat)"/>
    <property type="match status" value="1"/>
</dbReference>
<dbReference type="CDD" id="cd04301">
    <property type="entry name" value="NAT_SF"/>
    <property type="match status" value="1"/>
</dbReference>
<dbReference type="Proteomes" id="UP001597369">
    <property type="component" value="Unassembled WGS sequence"/>
</dbReference>
<accession>A0ABW4X083</accession>